<gene>
    <name evidence="1" type="ORF">HNQ80_003256</name>
</gene>
<comment type="caution">
    <text evidence="1">The sequence shown here is derived from an EMBL/GenBank/DDBJ whole genome shotgun (WGS) entry which is preliminary data.</text>
</comment>
<evidence type="ECO:0000313" key="2">
    <source>
        <dbReference type="Proteomes" id="UP000579281"/>
    </source>
</evidence>
<reference evidence="1 2" key="1">
    <citation type="submission" date="2020-08" db="EMBL/GenBank/DDBJ databases">
        <title>Genomic Encyclopedia of Type Strains, Phase IV (KMG-IV): sequencing the most valuable type-strain genomes for metagenomic binning, comparative biology and taxonomic classification.</title>
        <authorList>
            <person name="Goeker M."/>
        </authorList>
    </citation>
    <scope>NUCLEOTIDE SEQUENCE [LARGE SCALE GENOMIC DNA]</scope>
    <source>
        <strain evidence="1 2">DSM 103526</strain>
    </source>
</reference>
<proteinExistence type="predicted"/>
<name>A0A841KYV4_9FIRM</name>
<dbReference type="EMBL" id="JACHEN010000020">
    <property type="protein sequence ID" value="MBB6217150.1"/>
    <property type="molecule type" value="Genomic_DNA"/>
</dbReference>
<dbReference type="Proteomes" id="UP000579281">
    <property type="component" value="Unassembled WGS sequence"/>
</dbReference>
<evidence type="ECO:0000313" key="1">
    <source>
        <dbReference type="EMBL" id="MBB6217150.1"/>
    </source>
</evidence>
<dbReference type="RefSeq" id="WP_184311659.1">
    <property type="nucleotide sequence ID" value="NZ_JACHEN010000020.1"/>
</dbReference>
<sequence>MKGKKIEVIVNKPNDEVVGKLMAKAWADIIESRINQLPQAQRLAAYDLIIEKLKKKGSHQ</sequence>
<keyword evidence="2" id="KW-1185">Reference proteome</keyword>
<organism evidence="1 2">
    <name type="scientific">Anaerosolibacter carboniphilus</name>
    <dbReference type="NCBI Taxonomy" id="1417629"/>
    <lineage>
        <taxon>Bacteria</taxon>
        <taxon>Bacillati</taxon>
        <taxon>Bacillota</taxon>
        <taxon>Clostridia</taxon>
        <taxon>Peptostreptococcales</taxon>
        <taxon>Thermotaleaceae</taxon>
        <taxon>Anaerosolibacter</taxon>
    </lineage>
</organism>
<dbReference type="AlphaFoldDB" id="A0A841KYV4"/>
<protein>
    <submittedName>
        <fullName evidence="1">Uncharacterized protein</fullName>
    </submittedName>
</protein>
<accession>A0A841KYV4</accession>